<comment type="caution">
    <text evidence="2">The sequence shown here is derived from an EMBL/GenBank/DDBJ whole genome shotgun (WGS) entry which is preliminary data.</text>
</comment>
<accession>A0A8K0NMT4</accession>
<evidence type="ECO:0000256" key="1">
    <source>
        <dbReference type="SAM" id="MobiDB-lite"/>
    </source>
</evidence>
<name>A0A8K0NMT4_9TREE</name>
<evidence type="ECO:0000313" key="3">
    <source>
        <dbReference type="Proteomes" id="UP000812966"/>
    </source>
</evidence>
<dbReference type="EMBL" id="JABELV010000218">
    <property type="protein sequence ID" value="KAG7527936.1"/>
    <property type="molecule type" value="Genomic_DNA"/>
</dbReference>
<evidence type="ECO:0000313" key="2">
    <source>
        <dbReference type="EMBL" id="KAG7527936.1"/>
    </source>
</evidence>
<organism evidence="2 3">
    <name type="scientific">Filobasidium floriforme</name>
    <dbReference type="NCBI Taxonomy" id="5210"/>
    <lineage>
        <taxon>Eukaryota</taxon>
        <taxon>Fungi</taxon>
        <taxon>Dikarya</taxon>
        <taxon>Basidiomycota</taxon>
        <taxon>Agaricomycotina</taxon>
        <taxon>Tremellomycetes</taxon>
        <taxon>Filobasidiales</taxon>
        <taxon>Filobasidiaceae</taxon>
        <taxon>Filobasidium</taxon>
    </lineage>
</organism>
<keyword evidence="3" id="KW-1185">Reference proteome</keyword>
<dbReference type="Proteomes" id="UP000812966">
    <property type="component" value="Unassembled WGS sequence"/>
</dbReference>
<feature type="compositionally biased region" description="Low complexity" evidence="1">
    <location>
        <begin position="267"/>
        <end position="277"/>
    </location>
</feature>
<dbReference type="AlphaFoldDB" id="A0A8K0NMT4"/>
<feature type="region of interest" description="Disordered" evidence="1">
    <location>
        <begin position="267"/>
        <end position="341"/>
    </location>
</feature>
<feature type="compositionally biased region" description="Low complexity" evidence="1">
    <location>
        <begin position="332"/>
        <end position="341"/>
    </location>
</feature>
<feature type="compositionally biased region" description="Basic and acidic residues" evidence="1">
    <location>
        <begin position="294"/>
        <end position="308"/>
    </location>
</feature>
<reference evidence="2" key="1">
    <citation type="submission" date="2020-04" db="EMBL/GenBank/DDBJ databases">
        <title>Analysis of mating type loci in Filobasidium floriforme.</title>
        <authorList>
            <person name="Nowrousian M."/>
        </authorList>
    </citation>
    <scope>NUCLEOTIDE SEQUENCE</scope>
    <source>
        <strain evidence="2">CBS 6242</strain>
    </source>
</reference>
<gene>
    <name evidence="2" type="ORF">FFLO_06504</name>
</gene>
<protein>
    <submittedName>
        <fullName evidence="2">Uncharacterized protein</fullName>
    </submittedName>
</protein>
<proteinExistence type="predicted"/>
<sequence>MEPRAVELFEGDSASHLKITSPAIREAFNKVMGKWAFGSQEHKNIAAQLCRDVQYEYKSRHKIDLRIEGMEWRGVVPHVVLSGSNPDKNKAYFYRNIHGFFAYAPYPYPDPHITSDAEIAMADTALWQIQDLFALYATPLPIKFGKVEKTKYNVVIRFLGICSDSGARVIGLTEFQRKRREQVKSLLIQVGRWSTRLGKSLTNVFHLGANLTVQGGYKNRFEIKEEPKPVEKVFGSPEAVGSFRSYSRKDIMTTDCFKASAPKASASSASPAVSKSSRVMGTLSDLTHRMSNVLDKKKESVKMKRVRETSSQSAQTERPLAKSKRTASDAPVSETSVAASTSTTSIPVLSSTFTAPVPAASTSTTSFPVLSPTSTAPVPVAPVPVAASTSTTTSIPVLSSTSTAPVPVAPVPVAASTAITAIPVPSSTSTAQARIVQINFAIMQYRGRIAGLEAEREMLENML</sequence>